<gene>
    <name evidence="2" type="ORF">GCM10023081_27310</name>
</gene>
<organism evidence="2 3">
    <name type="scientific">Arthrobacter ginkgonis</name>
    <dbReference type="NCBI Taxonomy" id="1630594"/>
    <lineage>
        <taxon>Bacteria</taxon>
        <taxon>Bacillati</taxon>
        <taxon>Actinomycetota</taxon>
        <taxon>Actinomycetes</taxon>
        <taxon>Micrococcales</taxon>
        <taxon>Micrococcaceae</taxon>
        <taxon>Arthrobacter</taxon>
    </lineage>
</organism>
<dbReference type="RefSeq" id="WP_345151521.1">
    <property type="nucleotide sequence ID" value="NZ_BAABEO010000019.1"/>
</dbReference>
<sequence>MTDKDDGRVRTMGAAENAEVVRRGYKAFNAGDLSALRDLFAENVVWHAVGSGALSGTKLGRDEVLAYFAELGEQSQGSFRATVRDVLGGEHHTVGIHQTHAESDGKTLDMATAIVFVLHDGKIVEGREFSEDSARSDDFWA</sequence>
<dbReference type="Gene3D" id="3.10.450.50">
    <property type="match status" value="1"/>
</dbReference>
<protein>
    <recommendedName>
        <fullName evidence="1">SnoaL-like domain-containing protein</fullName>
    </recommendedName>
</protein>
<accession>A0ABP7CH27</accession>
<evidence type="ECO:0000313" key="3">
    <source>
        <dbReference type="Proteomes" id="UP001500752"/>
    </source>
</evidence>
<feature type="domain" description="SnoaL-like" evidence="1">
    <location>
        <begin position="21"/>
        <end position="125"/>
    </location>
</feature>
<dbReference type="InterPro" id="IPR037401">
    <property type="entry name" value="SnoaL-like"/>
</dbReference>
<dbReference type="SUPFAM" id="SSF54427">
    <property type="entry name" value="NTF2-like"/>
    <property type="match status" value="1"/>
</dbReference>
<dbReference type="EMBL" id="BAABEO010000019">
    <property type="protein sequence ID" value="GAA3688507.1"/>
    <property type="molecule type" value="Genomic_DNA"/>
</dbReference>
<dbReference type="Pfam" id="PF12680">
    <property type="entry name" value="SnoaL_2"/>
    <property type="match status" value="1"/>
</dbReference>
<dbReference type="Proteomes" id="UP001500752">
    <property type="component" value="Unassembled WGS sequence"/>
</dbReference>
<comment type="caution">
    <text evidence="2">The sequence shown here is derived from an EMBL/GenBank/DDBJ whole genome shotgun (WGS) entry which is preliminary data.</text>
</comment>
<reference evidence="3" key="1">
    <citation type="journal article" date="2019" name="Int. J. Syst. Evol. Microbiol.">
        <title>The Global Catalogue of Microorganisms (GCM) 10K type strain sequencing project: providing services to taxonomists for standard genome sequencing and annotation.</title>
        <authorList>
            <consortium name="The Broad Institute Genomics Platform"/>
            <consortium name="The Broad Institute Genome Sequencing Center for Infectious Disease"/>
            <person name="Wu L."/>
            <person name="Ma J."/>
        </authorList>
    </citation>
    <scope>NUCLEOTIDE SEQUENCE [LARGE SCALE GENOMIC DNA]</scope>
    <source>
        <strain evidence="3">JCM 30742</strain>
    </source>
</reference>
<name>A0ABP7CH27_9MICC</name>
<evidence type="ECO:0000259" key="1">
    <source>
        <dbReference type="Pfam" id="PF12680"/>
    </source>
</evidence>
<dbReference type="PANTHER" id="PTHR41252:SF1">
    <property type="entry name" value="BLR2505 PROTEIN"/>
    <property type="match status" value="1"/>
</dbReference>
<proteinExistence type="predicted"/>
<dbReference type="InterPro" id="IPR032710">
    <property type="entry name" value="NTF2-like_dom_sf"/>
</dbReference>
<dbReference type="PANTHER" id="PTHR41252">
    <property type="entry name" value="BLR2505 PROTEIN"/>
    <property type="match status" value="1"/>
</dbReference>
<evidence type="ECO:0000313" key="2">
    <source>
        <dbReference type="EMBL" id="GAA3688507.1"/>
    </source>
</evidence>
<keyword evidence="3" id="KW-1185">Reference proteome</keyword>